<evidence type="ECO:0000313" key="3">
    <source>
        <dbReference type="Proteomes" id="UP000735302"/>
    </source>
</evidence>
<feature type="transmembrane region" description="Helical" evidence="1">
    <location>
        <begin position="35"/>
        <end position="58"/>
    </location>
</feature>
<keyword evidence="2" id="KW-0695">RNA-directed DNA polymerase</keyword>
<dbReference type="AlphaFoldDB" id="A0AAV3YMT3"/>
<dbReference type="EMBL" id="BLXT01001856">
    <property type="protein sequence ID" value="GFN88550.1"/>
    <property type="molecule type" value="Genomic_DNA"/>
</dbReference>
<evidence type="ECO:0000256" key="1">
    <source>
        <dbReference type="SAM" id="Phobius"/>
    </source>
</evidence>
<protein>
    <submittedName>
        <fullName evidence="2">Reverse transcriptase</fullName>
    </submittedName>
</protein>
<keyword evidence="1" id="KW-1133">Transmembrane helix</keyword>
<keyword evidence="2" id="KW-0548">Nucleotidyltransferase</keyword>
<keyword evidence="3" id="KW-1185">Reference proteome</keyword>
<reference evidence="2 3" key="1">
    <citation type="journal article" date="2021" name="Elife">
        <title>Chloroplast acquisition without the gene transfer in kleptoplastic sea slugs, Plakobranchus ocellatus.</title>
        <authorList>
            <person name="Maeda T."/>
            <person name="Takahashi S."/>
            <person name="Yoshida T."/>
            <person name="Shimamura S."/>
            <person name="Takaki Y."/>
            <person name="Nagai Y."/>
            <person name="Toyoda A."/>
            <person name="Suzuki Y."/>
            <person name="Arimoto A."/>
            <person name="Ishii H."/>
            <person name="Satoh N."/>
            <person name="Nishiyama T."/>
            <person name="Hasebe M."/>
            <person name="Maruyama T."/>
            <person name="Minagawa J."/>
            <person name="Obokata J."/>
            <person name="Shigenobu S."/>
        </authorList>
    </citation>
    <scope>NUCLEOTIDE SEQUENCE [LARGE SCALE GENOMIC DNA]</scope>
</reference>
<evidence type="ECO:0000313" key="2">
    <source>
        <dbReference type="EMBL" id="GFN88550.1"/>
    </source>
</evidence>
<dbReference type="GO" id="GO:0003964">
    <property type="term" value="F:RNA-directed DNA polymerase activity"/>
    <property type="evidence" value="ECO:0007669"/>
    <property type="project" value="UniProtKB-KW"/>
</dbReference>
<gene>
    <name evidence="2" type="ORF">PoB_001505600</name>
</gene>
<keyword evidence="2" id="KW-0808">Transferase</keyword>
<proteinExistence type="predicted"/>
<keyword evidence="1" id="KW-0812">Transmembrane</keyword>
<name>A0AAV3YMT3_9GAST</name>
<dbReference type="Proteomes" id="UP000735302">
    <property type="component" value="Unassembled WGS sequence"/>
</dbReference>
<keyword evidence="1" id="KW-0472">Membrane</keyword>
<comment type="caution">
    <text evidence="2">The sequence shown here is derived from an EMBL/GenBank/DDBJ whole genome shotgun (WGS) entry which is preliminary data.</text>
</comment>
<sequence length="106" mass="11909">MIQQTLRMHYIPDDMQVRLGNYFNGFKLRFSTLEVGIVMGCTISPILFVLAMEVILGATEETTTSSPRQWMLHTASEGFHGRHYDPVFQGKGVPQNTGSARCSNEL</sequence>
<accession>A0AAV3YMT3</accession>
<organism evidence="2 3">
    <name type="scientific">Plakobranchus ocellatus</name>
    <dbReference type="NCBI Taxonomy" id="259542"/>
    <lineage>
        <taxon>Eukaryota</taxon>
        <taxon>Metazoa</taxon>
        <taxon>Spiralia</taxon>
        <taxon>Lophotrochozoa</taxon>
        <taxon>Mollusca</taxon>
        <taxon>Gastropoda</taxon>
        <taxon>Heterobranchia</taxon>
        <taxon>Euthyneura</taxon>
        <taxon>Panpulmonata</taxon>
        <taxon>Sacoglossa</taxon>
        <taxon>Placobranchoidea</taxon>
        <taxon>Plakobranchidae</taxon>
        <taxon>Plakobranchus</taxon>
    </lineage>
</organism>